<sequence length="125" mass="13222">MSSPTVTPAVSEPLLPTGAIVVIAVGGYVTLIVIALIIRQCLLSRGFCGECCSGGCCSKDEEEAGCCECWMAFAECCNPNAPSMKTCLDSMCPRQKGCGDCDCACACQPPECETINFLCFEVRLK</sequence>
<evidence type="ECO:0000313" key="2">
    <source>
        <dbReference type="EMBL" id="EEN61874.1"/>
    </source>
</evidence>
<dbReference type="EMBL" id="GG666502">
    <property type="protein sequence ID" value="EEN61874.1"/>
    <property type="molecule type" value="Genomic_DNA"/>
</dbReference>
<reference evidence="2" key="1">
    <citation type="journal article" date="2008" name="Nature">
        <title>The amphioxus genome and the evolution of the chordate karyotype.</title>
        <authorList>
            <consortium name="US DOE Joint Genome Institute (JGI-PGF)"/>
            <person name="Putnam N.H."/>
            <person name="Butts T."/>
            <person name="Ferrier D.E.K."/>
            <person name="Furlong R.F."/>
            <person name="Hellsten U."/>
            <person name="Kawashima T."/>
            <person name="Robinson-Rechavi M."/>
            <person name="Shoguchi E."/>
            <person name="Terry A."/>
            <person name="Yu J.-K."/>
            <person name="Benito-Gutierrez E.L."/>
            <person name="Dubchak I."/>
            <person name="Garcia-Fernandez J."/>
            <person name="Gibson-Brown J.J."/>
            <person name="Grigoriev I.V."/>
            <person name="Horton A.C."/>
            <person name="de Jong P.J."/>
            <person name="Jurka J."/>
            <person name="Kapitonov V.V."/>
            <person name="Kohara Y."/>
            <person name="Kuroki Y."/>
            <person name="Lindquist E."/>
            <person name="Lucas S."/>
            <person name="Osoegawa K."/>
            <person name="Pennacchio L.A."/>
            <person name="Salamov A.A."/>
            <person name="Satou Y."/>
            <person name="Sauka-Spengler T."/>
            <person name="Schmutz J."/>
            <person name="Shin-I T."/>
            <person name="Toyoda A."/>
            <person name="Bronner-Fraser M."/>
            <person name="Fujiyama A."/>
            <person name="Holland L.Z."/>
            <person name="Holland P.W.H."/>
            <person name="Satoh N."/>
            <person name="Rokhsar D.S."/>
        </authorList>
    </citation>
    <scope>NUCLEOTIDE SEQUENCE [LARGE SCALE GENOMIC DNA]</scope>
    <source>
        <strain evidence="2">S238N-H82</strain>
        <tissue evidence="2">Testes</tissue>
    </source>
</reference>
<organism>
    <name type="scientific">Branchiostoma floridae</name>
    <name type="common">Florida lancelet</name>
    <name type="synonym">Amphioxus</name>
    <dbReference type="NCBI Taxonomy" id="7739"/>
    <lineage>
        <taxon>Eukaryota</taxon>
        <taxon>Metazoa</taxon>
        <taxon>Chordata</taxon>
        <taxon>Cephalochordata</taxon>
        <taxon>Leptocardii</taxon>
        <taxon>Amphioxiformes</taxon>
        <taxon>Branchiostomatidae</taxon>
        <taxon>Branchiostoma</taxon>
    </lineage>
</organism>
<gene>
    <name evidence="2" type="ORF">BRAFLDRAFT_90817</name>
</gene>
<keyword evidence="1" id="KW-0472">Membrane</keyword>
<keyword evidence="1" id="KW-1133">Transmembrane helix</keyword>
<protein>
    <submittedName>
        <fullName evidence="2">Uncharacterized protein</fullName>
    </submittedName>
</protein>
<name>C3YCS3_BRAFL</name>
<evidence type="ECO:0000256" key="1">
    <source>
        <dbReference type="SAM" id="Phobius"/>
    </source>
</evidence>
<proteinExistence type="predicted"/>
<dbReference type="AlphaFoldDB" id="C3YCS3"/>
<dbReference type="InParanoid" id="C3YCS3"/>
<dbReference type="STRING" id="7739.C3YCS3"/>
<keyword evidence="1" id="KW-0812">Transmembrane</keyword>
<dbReference type="eggNOG" id="ENOG502S7S4">
    <property type="taxonomic scope" value="Eukaryota"/>
</dbReference>
<feature type="transmembrane region" description="Helical" evidence="1">
    <location>
        <begin position="20"/>
        <end position="38"/>
    </location>
</feature>
<accession>C3YCS3</accession>